<dbReference type="EMBL" id="SRLO01001913">
    <property type="protein sequence ID" value="TNN34683.1"/>
    <property type="molecule type" value="Genomic_DNA"/>
</dbReference>
<sequence>MATLLPAALLLLLLPGSPAQDSTERSFSIVVSNSVTNAPSRTFKASVPFRGILLGGMRRLQDSDDGFRFEYKEDVNYGPFLESVNELAGCPDDRTYWELLVKKPNSQVLRPDVGIGCYIPSAGDEIILNFTKY</sequence>
<dbReference type="PANTHER" id="PTHR10559">
    <property type="entry name" value="TRANSCOBALAMIN-1/GASTRIC INTRINSIC FACTOR"/>
    <property type="match status" value="1"/>
</dbReference>
<keyword evidence="3" id="KW-1185">Reference proteome</keyword>
<dbReference type="Proteomes" id="UP000314294">
    <property type="component" value="Unassembled WGS sequence"/>
</dbReference>
<gene>
    <name evidence="2" type="ORF">EYF80_055159</name>
</gene>
<proteinExistence type="predicted"/>
<comment type="caution">
    <text evidence="2">The sequence shown here is derived from an EMBL/GenBank/DDBJ whole genome shotgun (WGS) entry which is preliminary data.</text>
</comment>
<dbReference type="AlphaFoldDB" id="A0A4Z2F151"/>
<protein>
    <recommendedName>
        <fullName evidence="4">DUF4430 domain-containing protein</fullName>
    </recommendedName>
</protein>
<dbReference type="GO" id="GO:0031419">
    <property type="term" value="F:cobalamin binding"/>
    <property type="evidence" value="ECO:0007669"/>
    <property type="project" value="TreeGrafter"/>
</dbReference>
<evidence type="ECO:0000256" key="1">
    <source>
        <dbReference type="SAM" id="SignalP"/>
    </source>
</evidence>
<reference evidence="2 3" key="1">
    <citation type="submission" date="2019-03" db="EMBL/GenBank/DDBJ databases">
        <title>First draft genome of Liparis tanakae, snailfish: a comprehensive survey of snailfish specific genes.</title>
        <authorList>
            <person name="Kim W."/>
            <person name="Song I."/>
            <person name="Jeong J.-H."/>
            <person name="Kim D."/>
            <person name="Kim S."/>
            <person name="Ryu S."/>
            <person name="Song J.Y."/>
            <person name="Lee S.K."/>
        </authorList>
    </citation>
    <scope>NUCLEOTIDE SEQUENCE [LARGE SCALE GENOMIC DNA]</scope>
    <source>
        <tissue evidence="2">Muscle</tissue>
    </source>
</reference>
<dbReference type="GO" id="GO:0015889">
    <property type="term" value="P:cobalamin transport"/>
    <property type="evidence" value="ECO:0007669"/>
    <property type="project" value="TreeGrafter"/>
</dbReference>
<evidence type="ECO:0008006" key="4">
    <source>
        <dbReference type="Google" id="ProtNLM"/>
    </source>
</evidence>
<name>A0A4Z2F151_9TELE</name>
<feature type="chain" id="PRO_5021435640" description="DUF4430 domain-containing protein" evidence="1">
    <location>
        <begin position="20"/>
        <end position="133"/>
    </location>
</feature>
<evidence type="ECO:0000313" key="2">
    <source>
        <dbReference type="EMBL" id="TNN34683.1"/>
    </source>
</evidence>
<keyword evidence="1" id="KW-0732">Signal</keyword>
<feature type="signal peptide" evidence="1">
    <location>
        <begin position="1"/>
        <end position="19"/>
    </location>
</feature>
<dbReference type="Gene3D" id="2.170.130.30">
    <property type="match status" value="1"/>
</dbReference>
<dbReference type="InterPro" id="IPR051588">
    <property type="entry name" value="Cobalamin_Transport"/>
</dbReference>
<accession>A0A4Z2F151</accession>
<dbReference type="OrthoDB" id="6343110at2759"/>
<dbReference type="PANTHER" id="PTHR10559:SF18">
    <property type="entry name" value="TRANSCOBALAMIN II"/>
    <property type="match status" value="1"/>
</dbReference>
<evidence type="ECO:0000313" key="3">
    <source>
        <dbReference type="Proteomes" id="UP000314294"/>
    </source>
</evidence>
<organism evidence="2 3">
    <name type="scientific">Liparis tanakae</name>
    <name type="common">Tanaka's snailfish</name>
    <dbReference type="NCBI Taxonomy" id="230148"/>
    <lineage>
        <taxon>Eukaryota</taxon>
        <taxon>Metazoa</taxon>
        <taxon>Chordata</taxon>
        <taxon>Craniata</taxon>
        <taxon>Vertebrata</taxon>
        <taxon>Euteleostomi</taxon>
        <taxon>Actinopterygii</taxon>
        <taxon>Neopterygii</taxon>
        <taxon>Teleostei</taxon>
        <taxon>Neoteleostei</taxon>
        <taxon>Acanthomorphata</taxon>
        <taxon>Eupercaria</taxon>
        <taxon>Perciformes</taxon>
        <taxon>Cottioidei</taxon>
        <taxon>Cottales</taxon>
        <taxon>Liparidae</taxon>
        <taxon>Liparis</taxon>
    </lineage>
</organism>
<dbReference type="GO" id="GO:0005615">
    <property type="term" value="C:extracellular space"/>
    <property type="evidence" value="ECO:0007669"/>
    <property type="project" value="TreeGrafter"/>
</dbReference>